<evidence type="ECO:0000313" key="3">
    <source>
        <dbReference type="Proteomes" id="UP000765509"/>
    </source>
</evidence>
<proteinExistence type="predicted"/>
<dbReference type="InterPro" id="IPR013103">
    <property type="entry name" value="RVT_2"/>
</dbReference>
<dbReference type="EMBL" id="AVOT02006490">
    <property type="protein sequence ID" value="MBW0481715.1"/>
    <property type="molecule type" value="Genomic_DNA"/>
</dbReference>
<protein>
    <recommendedName>
        <fullName evidence="1">Reverse transcriptase Ty1/copia-type domain-containing protein</fullName>
    </recommendedName>
</protein>
<sequence length="173" mass="19676">MIFPCFQTANIADAPPSKGLLPHVLNAMTLGEVPTKVIFRHKEEAIDSLPKAKDISILEHLGQAMLGLHWRHWEQACFEELDPMQKREVWHVVDKEPGMRTIGHCWVFDTKLNKDGNVKKFKARLVVHGDRQHPGVDCMETYAPTASLMSLWLLLATTCLWKWKVSSFDMSGA</sequence>
<dbReference type="AlphaFoldDB" id="A0A9Q3CEM5"/>
<accession>A0A9Q3CEM5</accession>
<dbReference type="OrthoDB" id="3054497at2759"/>
<comment type="caution">
    <text evidence="2">The sequence shown here is derived from an EMBL/GenBank/DDBJ whole genome shotgun (WGS) entry which is preliminary data.</text>
</comment>
<keyword evidence="3" id="KW-1185">Reference proteome</keyword>
<gene>
    <name evidence="2" type="ORF">O181_021430</name>
</gene>
<evidence type="ECO:0000313" key="2">
    <source>
        <dbReference type="EMBL" id="MBW0481715.1"/>
    </source>
</evidence>
<reference evidence="2" key="1">
    <citation type="submission" date="2021-03" db="EMBL/GenBank/DDBJ databases">
        <title>Draft genome sequence of rust myrtle Austropuccinia psidii MF-1, a brazilian biotype.</title>
        <authorList>
            <person name="Quecine M.C."/>
            <person name="Pachon D.M.R."/>
            <person name="Bonatelli M.L."/>
            <person name="Correr F.H."/>
            <person name="Franceschini L.M."/>
            <person name="Leite T.F."/>
            <person name="Margarido G.R.A."/>
            <person name="Almeida C.A."/>
            <person name="Ferrarezi J.A."/>
            <person name="Labate C.A."/>
        </authorList>
    </citation>
    <scope>NUCLEOTIDE SEQUENCE</scope>
    <source>
        <strain evidence="2">MF-1</strain>
    </source>
</reference>
<name>A0A9Q3CEM5_9BASI</name>
<dbReference type="Pfam" id="PF07727">
    <property type="entry name" value="RVT_2"/>
    <property type="match status" value="1"/>
</dbReference>
<organism evidence="2 3">
    <name type="scientific">Austropuccinia psidii MF-1</name>
    <dbReference type="NCBI Taxonomy" id="1389203"/>
    <lineage>
        <taxon>Eukaryota</taxon>
        <taxon>Fungi</taxon>
        <taxon>Dikarya</taxon>
        <taxon>Basidiomycota</taxon>
        <taxon>Pucciniomycotina</taxon>
        <taxon>Pucciniomycetes</taxon>
        <taxon>Pucciniales</taxon>
        <taxon>Sphaerophragmiaceae</taxon>
        <taxon>Austropuccinia</taxon>
    </lineage>
</organism>
<evidence type="ECO:0000259" key="1">
    <source>
        <dbReference type="Pfam" id="PF07727"/>
    </source>
</evidence>
<dbReference type="Proteomes" id="UP000765509">
    <property type="component" value="Unassembled WGS sequence"/>
</dbReference>
<feature type="domain" description="Reverse transcriptase Ty1/copia-type" evidence="1">
    <location>
        <begin position="88"/>
        <end position="173"/>
    </location>
</feature>